<name>A0AAV4ARE3_9GAST</name>
<accession>A0AAV4ARE3</accession>
<sequence>MNVLTLPCVDNNNYGCAVDDDVRESIRYIRLISNVQHPVRTSATPPAVLSKIDTTPKTSISSSHLHTKNTLKIRRRWIRKDVE</sequence>
<evidence type="ECO:0000313" key="2">
    <source>
        <dbReference type="Proteomes" id="UP000735302"/>
    </source>
</evidence>
<proteinExistence type="predicted"/>
<gene>
    <name evidence="1" type="ORF">PoB_003687400</name>
</gene>
<evidence type="ECO:0000313" key="1">
    <source>
        <dbReference type="EMBL" id="GFO10369.1"/>
    </source>
</evidence>
<dbReference type="Proteomes" id="UP000735302">
    <property type="component" value="Unassembled WGS sequence"/>
</dbReference>
<organism evidence="1 2">
    <name type="scientific">Plakobranchus ocellatus</name>
    <dbReference type="NCBI Taxonomy" id="259542"/>
    <lineage>
        <taxon>Eukaryota</taxon>
        <taxon>Metazoa</taxon>
        <taxon>Spiralia</taxon>
        <taxon>Lophotrochozoa</taxon>
        <taxon>Mollusca</taxon>
        <taxon>Gastropoda</taxon>
        <taxon>Heterobranchia</taxon>
        <taxon>Euthyneura</taxon>
        <taxon>Panpulmonata</taxon>
        <taxon>Sacoglossa</taxon>
        <taxon>Placobranchoidea</taxon>
        <taxon>Plakobranchidae</taxon>
        <taxon>Plakobranchus</taxon>
    </lineage>
</organism>
<comment type="caution">
    <text evidence="1">The sequence shown here is derived from an EMBL/GenBank/DDBJ whole genome shotgun (WGS) entry which is preliminary data.</text>
</comment>
<dbReference type="EMBL" id="BLXT01004163">
    <property type="protein sequence ID" value="GFO10369.1"/>
    <property type="molecule type" value="Genomic_DNA"/>
</dbReference>
<keyword evidence="2" id="KW-1185">Reference proteome</keyword>
<protein>
    <submittedName>
        <fullName evidence="1">Uncharacterized protein</fullName>
    </submittedName>
</protein>
<dbReference type="AlphaFoldDB" id="A0AAV4ARE3"/>
<reference evidence="1 2" key="1">
    <citation type="journal article" date="2021" name="Elife">
        <title>Chloroplast acquisition without the gene transfer in kleptoplastic sea slugs, Plakobranchus ocellatus.</title>
        <authorList>
            <person name="Maeda T."/>
            <person name="Takahashi S."/>
            <person name="Yoshida T."/>
            <person name="Shimamura S."/>
            <person name="Takaki Y."/>
            <person name="Nagai Y."/>
            <person name="Toyoda A."/>
            <person name="Suzuki Y."/>
            <person name="Arimoto A."/>
            <person name="Ishii H."/>
            <person name="Satoh N."/>
            <person name="Nishiyama T."/>
            <person name="Hasebe M."/>
            <person name="Maruyama T."/>
            <person name="Minagawa J."/>
            <person name="Obokata J."/>
            <person name="Shigenobu S."/>
        </authorList>
    </citation>
    <scope>NUCLEOTIDE SEQUENCE [LARGE SCALE GENOMIC DNA]</scope>
</reference>